<organism evidence="8">
    <name type="scientific">Dendroctonus ponderosae</name>
    <name type="common">Mountain pine beetle</name>
    <dbReference type="NCBI Taxonomy" id="77166"/>
    <lineage>
        <taxon>Eukaryota</taxon>
        <taxon>Metazoa</taxon>
        <taxon>Ecdysozoa</taxon>
        <taxon>Arthropoda</taxon>
        <taxon>Hexapoda</taxon>
        <taxon>Insecta</taxon>
        <taxon>Pterygota</taxon>
        <taxon>Neoptera</taxon>
        <taxon>Endopterygota</taxon>
        <taxon>Coleoptera</taxon>
        <taxon>Polyphaga</taxon>
        <taxon>Cucujiformia</taxon>
        <taxon>Curculionidae</taxon>
        <taxon>Scolytinae</taxon>
        <taxon>Dendroctonus</taxon>
    </lineage>
</organism>
<dbReference type="OMA" id="DAWKVYM"/>
<keyword evidence="3 6" id="KW-0560">Oxidoreductase</keyword>
<dbReference type="InterPro" id="IPR016162">
    <property type="entry name" value="Ald_DH_N"/>
</dbReference>
<evidence type="ECO:0000256" key="1">
    <source>
        <dbReference type="ARBA" id="ARBA00009986"/>
    </source>
</evidence>
<comment type="similarity">
    <text evidence="1 6">Belongs to the aldehyde dehydrogenase family.</text>
</comment>
<dbReference type="InterPro" id="IPR016161">
    <property type="entry name" value="Ald_DH/histidinol_DH"/>
</dbReference>
<dbReference type="InterPro" id="IPR029510">
    <property type="entry name" value="Ald_DH_CS_GLU"/>
</dbReference>
<comment type="subunit">
    <text evidence="2">Homotetramer.</text>
</comment>
<keyword evidence="4" id="KW-0520">NAD</keyword>
<evidence type="ECO:0000256" key="6">
    <source>
        <dbReference type="RuleBase" id="RU003345"/>
    </source>
</evidence>
<dbReference type="HOGENOM" id="CLU_005391_1_2_1"/>
<name>N6T1V6_DENPD</name>
<dbReference type="GO" id="GO:0004029">
    <property type="term" value="F:aldehyde dehydrogenase (NAD+) activity"/>
    <property type="evidence" value="ECO:0007669"/>
    <property type="project" value="UniProtKB-EC"/>
</dbReference>
<dbReference type="PANTHER" id="PTHR43521:SF1">
    <property type="entry name" value="ALPHA-AMINOADIPIC SEMIALDEHYDE DEHYDROGENASE"/>
    <property type="match status" value="1"/>
</dbReference>
<dbReference type="OrthoDB" id="310895at2759"/>
<protein>
    <recommendedName>
        <fullName evidence="5">aldehyde dehydrogenase (NAD(+))</fullName>
        <ecNumber evidence="5">1.2.1.3</ecNumber>
    </recommendedName>
</protein>
<dbReference type="PANTHER" id="PTHR43521">
    <property type="entry name" value="ALPHA-AMINOADIPIC SEMIALDEHYDE DEHYDROGENASE"/>
    <property type="match status" value="1"/>
</dbReference>
<dbReference type="EC" id="1.2.1.3" evidence="5"/>
<reference evidence="8" key="1">
    <citation type="journal article" date="2013" name="Genome Biol.">
        <title>Draft genome of the mountain pine beetle, Dendroctonus ponderosae Hopkins, a major forest pest.</title>
        <authorList>
            <person name="Keeling C.I."/>
            <person name="Yuen M.M."/>
            <person name="Liao N.Y."/>
            <person name="Docking T.R."/>
            <person name="Chan S.K."/>
            <person name="Taylor G.A."/>
            <person name="Palmquist D.L."/>
            <person name="Jackman S.D."/>
            <person name="Nguyen A."/>
            <person name="Li M."/>
            <person name="Henderson H."/>
            <person name="Janes J.K."/>
            <person name="Zhao Y."/>
            <person name="Pandoh P."/>
            <person name="Moore R."/>
            <person name="Sperling F.A."/>
            <person name="Huber D.P."/>
            <person name="Birol I."/>
            <person name="Jones S.J."/>
            <person name="Bohlmann J."/>
        </authorList>
    </citation>
    <scope>NUCLEOTIDE SEQUENCE</scope>
</reference>
<evidence type="ECO:0000259" key="7">
    <source>
        <dbReference type="Pfam" id="PF00171"/>
    </source>
</evidence>
<accession>N6T1V6</accession>
<proteinExistence type="inferred from homology"/>
<dbReference type="InterPro" id="IPR044638">
    <property type="entry name" value="ALDH7A1-like"/>
</dbReference>
<gene>
    <name evidence="8" type="ORF">YQE_09345</name>
</gene>
<evidence type="ECO:0000256" key="5">
    <source>
        <dbReference type="ARBA" id="ARBA00024226"/>
    </source>
</evidence>
<evidence type="ECO:0000313" key="8">
    <source>
        <dbReference type="EMBL" id="ENN74054.1"/>
    </source>
</evidence>
<feature type="domain" description="Aldehyde dehydrogenase" evidence="7">
    <location>
        <begin position="37"/>
        <end position="426"/>
    </location>
</feature>
<dbReference type="InterPro" id="IPR016163">
    <property type="entry name" value="Ald_DH_C"/>
</dbReference>
<feature type="non-terminal residue" evidence="8">
    <location>
        <position position="455"/>
    </location>
</feature>
<dbReference type="EMBL" id="KB741079">
    <property type="protein sequence ID" value="ENN74054.1"/>
    <property type="molecule type" value="Genomic_DNA"/>
</dbReference>
<dbReference type="Pfam" id="PF00171">
    <property type="entry name" value="Aldedh"/>
    <property type="match status" value="1"/>
</dbReference>
<dbReference type="Gene3D" id="3.40.605.10">
    <property type="entry name" value="Aldehyde Dehydrogenase, Chain A, domain 1"/>
    <property type="match status" value="1"/>
</dbReference>
<evidence type="ECO:0000256" key="3">
    <source>
        <dbReference type="ARBA" id="ARBA00023002"/>
    </source>
</evidence>
<dbReference type="InterPro" id="IPR015590">
    <property type="entry name" value="Aldehyde_DH_dom"/>
</dbReference>
<dbReference type="SUPFAM" id="SSF53720">
    <property type="entry name" value="ALDH-like"/>
    <property type="match status" value="1"/>
</dbReference>
<evidence type="ECO:0000256" key="4">
    <source>
        <dbReference type="ARBA" id="ARBA00023027"/>
    </source>
</evidence>
<feature type="non-terminal residue" evidence="8">
    <location>
        <position position="1"/>
    </location>
</feature>
<dbReference type="PROSITE" id="PS00687">
    <property type="entry name" value="ALDEHYDE_DEHYDR_GLU"/>
    <property type="match status" value="1"/>
</dbReference>
<sequence length="455" mass="49395">MSANSGELLINSPKYAFLKELGLSETNLGVFDGEWRANGQTIQSICPSNGLAIAQVKQASPSDYEHAIQASEAAWTVWADLPAPKRGEIVRQIGDALRSKLLPLAQLVSLEMGKILPEGKGEVQEYIDICDYAVGLSRMISGALIPSERPGHVLMENWNPLGVIGVISAFNFPVAVYGWNSAIAMVGLQRVLEKNDLPLCVLAIATLCTGGANIGQALASERRFKMLSFTGSCQVGRLVAVEVQKRFGKSLLELGGNNVLIVAENADLKMVIPAILFACIGTSTHRASSGRIGCNHRRLSYNRVYDEVLQKLKTAYAQLIGRIGDALGEHVLIGPVHSQNAVKQYKETLALIRQAGDTVELSGQVLKRPGYFVEPTIVTGIAHDHDLVHTECFAPILYVLKASSVEQAIAWNNEVPQGLSSSIFKVTNNNAGGDCERIDAPSRLTTRRSYHWRRA</sequence>
<evidence type="ECO:0000256" key="2">
    <source>
        <dbReference type="ARBA" id="ARBA00011881"/>
    </source>
</evidence>
<dbReference type="Gene3D" id="3.40.309.10">
    <property type="entry name" value="Aldehyde Dehydrogenase, Chain A, domain 2"/>
    <property type="match status" value="1"/>
</dbReference>
<dbReference type="AlphaFoldDB" id="N6T1V6"/>